<gene>
    <name evidence="2" type="ORF">PROAA_910013</name>
</gene>
<dbReference type="NCBIfam" id="TIGR04111">
    <property type="entry name" value="BcepMu_gp16"/>
    <property type="match status" value="1"/>
</dbReference>
<protein>
    <recommendedName>
        <fullName evidence="4">DNA-binding protein</fullName>
    </recommendedName>
</protein>
<feature type="region of interest" description="Disordered" evidence="1">
    <location>
        <begin position="104"/>
        <end position="126"/>
    </location>
</feature>
<keyword evidence="3" id="KW-1185">Reference proteome</keyword>
<sequence>MMFIQTCVILYLDVEIFISFHILTENELNEANQTKALFEANGKSVAAWAREYGFPVGLVYRVLRGEAKCLRGTSHEIAVALKLKPAANNDQRERLISFGHWQKGAKQRGGASRLTGDRYRPSHFHL</sequence>
<organism evidence="2 3">
    <name type="scientific">Candidatus Propionivibrio aalborgensis</name>
    <dbReference type="NCBI Taxonomy" id="1860101"/>
    <lineage>
        <taxon>Bacteria</taxon>
        <taxon>Pseudomonadati</taxon>
        <taxon>Pseudomonadota</taxon>
        <taxon>Betaproteobacteria</taxon>
        <taxon>Rhodocyclales</taxon>
        <taxon>Rhodocyclaceae</taxon>
        <taxon>Propionivibrio</taxon>
    </lineage>
</organism>
<dbReference type="InterPro" id="IPR026365">
    <property type="entry name" value="BcepMu_gp16"/>
</dbReference>
<dbReference type="EMBL" id="FLQY01000397">
    <property type="protein sequence ID" value="SBT11152.1"/>
    <property type="molecule type" value="Genomic_DNA"/>
</dbReference>
<reference evidence="2 3" key="1">
    <citation type="submission" date="2016-06" db="EMBL/GenBank/DDBJ databases">
        <authorList>
            <person name="Kjaerup R.B."/>
            <person name="Dalgaard T.S."/>
            <person name="Juul-Madsen H.R."/>
        </authorList>
    </citation>
    <scope>NUCLEOTIDE SEQUENCE [LARGE SCALE GENOMIC DNA]</scope>
    <source>
        <strain evidence="2">2</strain>
    </source>
</reference>
<proteinExistence type="predicted"/>
<evidence type="ECO:0000313" key="3">
    <source>
        <dbReference type="Proteomes" id="UP000199600"/>
    </source>
</evidence>
<accession>A0A1A8Y2C6</accession>
<dbReference type="Proteomes" id="UP000199600">
    <property type="component" value="Unassembled WGS sequence"/>
</dbReference>
<name>A0A1A8Y2C6_9RHOO</name>
<evidence type="ECO:0000256" key="1">
    <source>
        <dbReference type="SAM" id="MobiDB-lite"/>
    </source>
</evidence>
<evidence type="ECO:0008006" key="4">
    <source>
        <dbReference type="Google" id="ProtNLM"/>
    </source>
</evidence>
<evidence type="ECO:0000313" key="2">
    <source>
        <dbReference type="EMBL" id="SBT11152.1"/>
    </source>
</evidence>
<dbReference type="AlphaFoldDB" id="A0A1A8Y2C6"/>